<dbReference type="GO" id="GO:0005549">
    <property type="term" value="F:odorant binding"/>
    <property type="evidence" value="ECO:0007669"/>
    <property type="project" value="InterPro"/>
</dbReference>
<proteinExistence type="predicted"/>
<name>A0A9N9T4H9_DIABA</name>
<dbReference type="Pfam" id="PF01395">
    <property type="entry name" value="PBP_GOBP"/>
    <property type="match status" value="1"/>
</dbReference>
<feature type="chain" id="PRO_5040342225" evidence="1">
    <location>
        <begin position="23"/>
        <end position="137"/>
    </location>
</feature>
<dbReference type="OrthoDB" id="10338503at2759"/>
<dbReference type="EMBL" id="OU898279">
    <property type="protein sequence ID" value="CAG9834038.1"/>
    <property type="molecule type" value="Genomic_DNA"/>
</dbReference>
<reference evidence="2" key="1">
    <citation type="submission" date="2022-01" db="EMBL/GenBank/DDBJ databases">
        <authorList>
            <person name="King R."/>
        </authorList>
    </citation>
    <scope>NUCLEOTIDE SEQUENCE</scope>
</reference>
<keyword evidence="1" id="KW-0732">Signal</keyword>
<evidence type="ECO:0000313" key="2">
    <source>
        <dbReference type="EMBL" id="CAG9834038.1"/>
    </source>
</evidence>
<evidence type="ECO:0000256" key="1">
    <source>
        <dbReference type="SAM" id="SignalP"/>
    </source>
</evidence>
<dbReference type="InterPro" id="IPR036728">
    <property type="entry name" value="PBP_GOBP_sf"/>
</dbReference>
<gene>
    <name evidence="2" type="ORF">DIABBA_LOCUS7389</name>
</gene>
<dbReference type="AlphaFoldDB" id="A0A9N9T4H9"/>
<dbReference type="Proteomes" id="UP001153709">
    <property type="component" value="Chromosome 4"/>
</dbReference>
<keyword evidence="3" id="KW-1185">Reference proteome</keyword>
<accession>A0A9N9T4H9</accession>
<feature type="signal peptide" evidence="1">
    <location>
        <begin position="1"/>
        <end position="22"/>
    </location>
</feature>
<evidence type="ECO:0000313" key="3">
    <source>
        <dbReference type="Proteomes" id="UP001153709"/>
    </source>
</evidence>
<protein>
    <submittedName>
        <fullName evidence="2">Uncharacterized protein</fullName>
    </submittedName>
</protein>
<dbReference type="InterPro" id="IPR006170">
    <property type="entry name" value="PBP/GOBP"/>
</dbReference>
<sequence length="137" mass="15536">MNTKILLSLFSLFGVLSPTVNAGQTDPKRLTNDDFQKFHAECNKQYGVEGKDPLSIPQDIADAIKLCYSKKVGLLTDDNYINKDVIQELKDVEKYNTELADNIDKCVTDEKLTKENITPKIKCLTEAYLYHGRAYKV</sequence>
<dbReference type="SUPFAM" id="SSF47565">
    <property type="entry name" value="Insect pheromone/odorant-binding proteins"/>
    <property type="match status" value="1"/>
</dbReference>
<organism evidence="2 3">
    <name type="scientific">Diabrotica balteata</name>
    <name type="common">Banded cucumber beetle</name>
    <dbReference type="NCBI Taxonomy" id="107213"/>
    <lineage>
        <taxon>Eukaryota</taxon>
        <taxon>Metazoa</taxon>
        <taxon>Ecdysozoa</taxon>
        <taxon>Arthropoda</taxon>
        <taxon>Hexapoda</taxon>
        <taxon>Insecta</taxon>
        <taxon>Pterygota</taxon>
        <taxon>Neoptera</taxon>
        <taxon>Endopterygota</taxon>
        <taxon>Coleoptera</taxon>
        <taxon>Polyphaga</taxon>
        <taxon>Cucujiformia</taxon>
        <taxon>Chrysomeloidea</taxon>
        <taxon>Chrysomelidae</taxon>
        <taxon>Galerucinae</taxon>
        <taxon>Diabroticina</taxon>
        <taxon>Diabroticites</taxon>
        <taxon>Diabrotica</taxon>
    </lineage>
</organism>
<dbReference type="Gene3D" id="1.10.238.20">
    <property type="entry name" value="Pheromone/general odorant binding protein domain"/>
    <property type="match status" value="1"/>
</dbReference>